<dbReference type="EMBL" id="NBIV01000179">
    <property type="protein sequence ID" value="PXF42028.1"/>
    <property type="molecule type" value="Genomic_DNA"/>
</dbReference>
<evidence type="ECO:0000313" key="1">
    <source>
        <dbReference type="EMBL" id="PXF42028.1"/>
    </source>
</evidence>
<evidence type="ECO:0000313" key="2">
    <source>
        <dbReference type="Proteomes" id="UP000247409"/>
    </source>
</evidence>
<dbReference type="OrthoDB" id="10590613at2759"/>
<accession>A0A2V3IJ01</accession>
<organism evidence="1 2">
    <name type="scientific">Gracilariopsis chorda</name>
    <dbReference type="NCBI Taxonomy" id="448386"/>
    <lineage>
        <taxon>Eukaryota</taxon>
        <taxon>Rhodophyta</taxon>
        <taxon>Florideophyceae</taxon>
        <taxon>Rhodymeniophycidae</taxon>
        <taxon>Gracilariales</taxon>
        <taxon>Gracilariaceae</taxon>
        <taxon>Gracilariopsis</taxon>
    </lineage>
</organism>
<protein>
    <submittedName>
        <fullName evidence="1">Uncharacterized protein</fullName>
    </submittedName>
</protein>
<name>A0A2V3IJ01_9FLOR</name>
<dbReference type="Proteomes" id="UP000247409">
    <property type="component" value="Unassembled WGS sequence"/>
</dbReference>
<comment type="caution">
    <text evidence="1">The sequence shown here is derived from an EMBL/GenBank/DDBJ whole genome shotgun (WGS) entry which is preliminary data.</text>
</comment>
<gene>
    <name evidence="1" type="ORF">BWQ96_08236</name>
</gene>
<proteinExistence type="predicted"/>
<keyword evidence="2" id="KW-1185">Reference proteome</keyword>
<reference evidence="1 2" key="1">
    <citation type="journal article" date="2018" name="Mol. Biol. Evol.">
        <title>Analysis of the draft genome of the red seaweed Gracilariopsis chorda provides insights into genome size evolution in Rhodophyta.</title>
        <authorList>
            <person name="Lee J."/>
            <person name="Yang E.C."/>
            <person name="Graf L."/>
            <person name="Yang J.H."/>
            <person name="Qiu H."/>
            <person name="Zel Zion U."/>
            <person name="Chan C.X."/>
            <person name="Stephens T.G."/>
            <person name="Weber A.P.M."/>
            <person name="Boo G.H."/>
            <person name="Boo S.M."/>
            <person name="Kim K.M."/>
            <person name="Shin Y."/>
            <person name="Jung M."/>
            <person name="Lee S.J."/>
            <person name="Yim H.S."/>
            <person name="Lee J.H."/>
            <person name="Bhattacharya D."/>
            <person name="Yoon H.S."/>
        </authorList>
    </citation>
    <scope>NUCLEOTIDE SEQUENCE [LARGE SCALE GENOMIC DNA]</scope>
    <source>
        <strain evidence="1 2">SKKU-2015</strain>
        <tissue evidence="1">Whole body</tissue>
    </source>
</reference>
<sequence length="209" mass="23685">MDTEQRGPGGGWDFKSDFSGYEGSGYLSYKPWSNYGGTEAKPESMLDTRIKTYFFTVNTTGKYRIVLKSAAPHPTEHNDLWMAVPESGAIMRRFGRDVDLTWPASRNERGELMLDGQNWFKVYQNQGGNTWNYGGKTVDHNGHVIITRELKADHSWYSVRIAGRSTQFAVDRIILYLCDGAQCDDWSEEFKTATVRATESHTPQNSCGM</sequence>
<dbReference type="AlphaFoldDB" id="A0A2V3IJ01"/>